<dbReference type="Pfam" id="PF00263">
    <property type="entry name" value="Secretin"/>
    <property type="match status" value="1"/>
</dbReference>
<evidence type="ECO:0000256" key="4">
    <source>
        <dbReference type="SAM" id="MobiDB-lite"/>
    </source>
</evidence>
<dbReference type="OrthoDB" id="9775455at2"/>
<protein>
    <submittedName>
        <fullName evidence="7">Pilus (MSHA type) biogenesis protein MshL</fullName>
    </submittedName>
</protein>
<evidence type="ECO:0000313" key="7">
    <source>
        <dbReference type="EMBL" id="RFF32696.1"/>
    </source>
</evidence>
<feature type="region of interest" description="Disordered" evidence="4">
    <location>
        <begin position="164"/>
        <end position="206"/>
    </location>
</feature>
<dbReference type="InterPro" id="IPR001775">
    <property type="entry name" value="GspD/PilQ"/>
</dbReference>
<dbReference type="SMART" id="SM00965">
    <property type="entry name" value="STN"/>
    <property type="match status" value="1"/>
</dbReference>
<organism evidence="7 8">
    <name type="scientific">Wenzhouxiangella sediminis</name>
    <dbReference type="NCBI Taxonomy" id="1792836"/>
    <lineage>
        <taxon>Bacteria</taxon>
        <taxon>Pseudomonadati</taxon>
        <taxon>Pseudomonadota</taxon>
        <taxon>Gammaproteobacteria</taxon>
        <taxon>Chromatiales</taxon>
        <taxon>Wenzhouxiangellaceae</taxon>
        <taxon>Wenzhouxiangella</taxon>
    </lineage>
</organism>
<feature type="chain" id="PRO_5017675412" evidence="5">
    <location>
        <begin position="32"/>
        <end position="567"/>
    </location>
</feature>
<feature type="compositionally biased region" description="Polar residues" evidence="4">
    <location>
        <begin position="167"/>
        <end position="178"/>
    </location>
</feature>
<evidence type="ECO:0000259" key="6">
    <source>
        <dbReference type="SMART" id="SM00965"/>
    </source>
</evidence>
<dbReference type="Gene3D" id="3.30.1370.130">
    <property type="match status" value="1"/>
</dbReference>
<dbReference type="InterPro" id="IPR013358">
    <property type="entry name" value="Pilus_biogenesis_MshL"/>
</dbReference>
<accession>A0A3E1KCL5</accession>
<dbReference type="GO" id="GO:0009306">
    <property type="term" value="P:protein secretion"/>
    <property type="evidence" value="ECO:0007669"/>
    <property type="project" value="InterPro"/>
</dbReference>
<dbReference type="Proteomes" id="UP000260351">
    <property type="component" value="Unassembled WGS sequence"/>
</dbReference>
<dbReference type="InterPro" id="IPR011514">
    <property type="entry name" value="Secretin_N_2"/>
</dbReference>
<keyword evidence="8" id="KW-1185">Reference proteome</keyword>
<sequence>MLPMDNTPTRFLTAAALVAGLAACAATSDRAAEIDRNIRSELEAAATREAPDVEETKDILMPEAAPAFEPPPEERFHVTVENAPARQFLMSLVADADLNMVVHPDVEQTISLELRDVTIGEVMRIVREVYGLEYKRTETGYIVRPPRLQNRIYEVSYLDVNRKGSSRTRVSSGQSTDNPDALQDEFGGQGSTQHLPGQNGDDISTGTRIETESESDFWAQLETAIEGIFDSPEGRNVMLNPISGVVAVRAMPHEQRAVAELLEAIQGSVQRQVILEAKIVEVELRDAYRSGINWQALEDVDGRLLGFGQVAGPNVFGDGRSAISEQPYAVSPGEVVQGFETQAFGGSTVLTADTGSFNAFIELLETQGVTRVLSSPRVATINNQKAVIKVGTDEFFVTGVTGRTATGGASTTAASSVELTPFFSGIALDVTPQISRQGDIILHVHPTVSEVQDQTKTFTVGGEQESLPLAFSSVRQSDSIIRARNGQVVVIGGLMRESSEQKRFGTPGLSRIPLLGQAFGSRQEQTVKTELVILLRPIVIDSPRTWAREAEGALDRLGEMGDDTWPR</sequence>
<keyword evidence="1" id="KW-0813">Transport</keyword>
<dbReference type="InterPro" id="IPR004846">
    <property type="entry name" value="T2SS/T3SS_dom"/>
</dbReference>
<keyword evidence="5" id="KW-0732">Signal</keyword>
<dbReference type="InterPro" id="IPR011662">
    <property type="entry name" value="Secretin/TonB_short_N"/>
</dbReference>
<dbReference type="GO" id="GO:0009297">
    <property type="term" value="P:pilus assembly"/>
    <property type="evidence" value="ECO:0007669"/>
    <property type="project" value="InterPro"/>
</dbReference>
<evidence type="ECO:0000256" key="5">
    <source>
        <dbReference type="SAM" id="SignalP"/>
    </source>
</evidence>
<feature type="domain" description="Secretin/TonB short N-terminal" evidence="6">
    <location>
        <begin position="98"/>
        <end position="146"/>
    </location>
</feature>
<dbReference type="PANTHER" id="PTHR30332">
    <property type="entry name" value="PROBABLE GENERAL SECRETION PATHWAY PROTEIN D"/>
    <property type="match status" value="1"/>
</dbReference>
<comment type="caution">
    <text evidence="7">The sequence shown here is derived from an EMBL/GenBank/DDBJ whole genome shotgun (WGS) entry which is preliminary data.</text>
</comment>
<proteinExistence type="predicted"/>
<keyword evidence="2" id="KW-0472">Membrane</keyword>
<dbReference type="GO" id="GO:0019867">
    <property type="term" value="C:outer membrane"/>
    <property type="evidence" value="ECO:0007669"/>
    <property type="project" value="InterPro"/>
</dbReference>
<feature type="signal peptide" evidence="5">
    <location>
        <begin position="1"/>
        <end position="31"/>
    </location>
</feature>
<gene>
    <name evidence="7" type="primary">mshL</name>
    <name evidence="7" type="ORF">DZC52_00815</name>
</gene>
<evidence type="ECO:0000256" key="2">
    <source>
        <dbReference type="ARBA" id="ARBA00023136"/>
    </source>
</evidence>
<dbReference type="Pfam" id="PF07655">
    <property type="entry name" value="Secretin_N_2"/>
    <property type="match status" value="1"/>
</dbReference>
<dbReference type="EMBL" id="QUZK01000004">
    <property type="protein sequence ID" value="RFF32696.1"/>
    <property type="molecule type" value="Genomic_DNA"/>
</dbReference>
<keyword evidence="3" id="KW-0998">Cell outer membrane</keyword>
<dbReference type="InterPro" id="IPR050810">
    <property type="entry name" value="Bact_Secretion_Sys_Channel"/>
</dbReference>
<evidence type="ECO:0000256" key="3">
    <source>
        <dbReference type="ARBA" id="ARBA00023237"/>
    </source>
</evidence>
<name>A0A3E1KCL5_9GAMM</name>
<dbReference type="PRINTS" id="PR00811">
    <property type="entry name" value="BCTERIALGSPD"/>
</dbReference>
<feature type="compositionally biased region" description="Polar residues" evidence="4">
    <location>
        <begin position="191"/>
        <end position="206"/>
    </location>
</feature>
<dbReference type="GO" id="GO:0015627">
    <property type="term" value="C:type II protein secretion system complex"/>
    <property type="evidence" value="ECO:0007669"/>
    <property type="project" value="TreeGrafter"/>
</dbReference>
<dbReference type="AlphaFoldDB" id="A0A3E1KCL5"/>
<dbReference type="PANTHER" id="PTHR30332:SF17">
    <property type="entry name" value="TYPE IV PILIATION SYSTEM PROTEIN DR_0774-RELATED"/>
    <property type="match status" value="1"/>
</dbReference>
<evidence type="ECO:0000256" key="1">
    <source>
        <dbReference type="ARBA" id="ARBA00022448"/>
    </source>
</evidence>
<dbReference type="NCBIfam" id="TIGR02519">
    <property type="entry name" value="pilus_MshL"/>
    <property type="match status" value="1"/>
</dbReference>
<reference evidence="7 8" key="1">
    <citation type="submission" date="2018-08" db="EMBL/GenBank/DDBJ databases">
        <title>Wenzhouxiangella salilacus sp. nov., a novel bacterium isolated from a saline lake in Xinjiang Province, China.</title>
        <authorList>
            <person name="Han S."/>
        </authorList>
    </citation>
    <scope>NUCLEOTIDE SEQUENCE [LARGE SCALE GENOMIC DNA]</scope>
    <source>
        <strain evidence="7 8">XDB06</strain>
    </source>
</reference>
<evidence type="ECO:0000313" key="8">
    <source>
        <dbReference type="Proteomes" id="UP000260351"/>
    </source>
</evidence>